<keyword evidence="7 8" id="KW-0998">Cell outer membrane</keyword>
<dbReference type="GO" id="GO:0015344">
    <property type="term" value="F:siderophore uptake transmembrane transporter activity"/>
    <property type="evidence" value="ECO:0007669"/>
    <property type="project" value="TreeGrafter"/>
</dbReference>
<evidence type="ECO:0000313" key="12">
    <source>
        <dbReference type="EMBL" id="QHJ09921.1"/>
    </source>
</evidence>
<dbReference type="KEGG" id="pmes:FX988_00129"/>
<dbReference type="Pfam" id="PF07715">
    <property type="entry name" value="Plug"/>
    <property type="match status" value="1"/>
</dbReference>
<organism evidence="12 13">
    <name type="scientific">Paraglaciecola mesophila</name>
    <dbReference type="NCBI Taxonomy" id="197222"/>
    <lineage>
        <taxon>Bacteria</taxon>
        <taxon>Pseudomonadati</taxon>
        <taxon>Pseudomonadota</taxon>
        <taxon>Gammaproteobacteria</taxon>
        <taxon>Alteromonadales</taxon>
        <taxon>Alteromonadaceae</taxon>
        <taxon>Paraglaciecola</taxon>
    </lineage>
</organism>
<evidence type="ECO:0000256" key="9">
    <source>
        <dbReference type="RuleBase" id="RU003357"/>
    </source>
</evidence>
<proteinExistence type="inferred from homology"/>
<dbReference type="PROSITE" id="PS52016">
    <property type="entry name" value="TONB_DEPENDENT_REC_3"/>
    <property type="match status" value="1"/>
</dbReference>
<evidence type="ECO:0000256" key="4">
    <source>
        <dbReference type="ARBA" id="ARBA00022692"/>
    </source>
</evidence>
<keyword evidence="3 8" id="KW-1134">Transmembrane beta strand</keyword>
<evidence type="ECO:0000256" key="7">
    <source>
        <dbReference type="ARBA" id="ARBA00023237"/>
    </source>
</evidence>
<accession>A0A857JG22</accession>
<keyword evidence="2 8" id="KW-0813">Transport</keyword>
<evidence type="ECO:0000256" key="1">
    <source>
        <dbReference type="ARBA" id="ARBA00004571"/>
    </source>
</evidence>
<dbReference type="Gene3D" id="2.170.130.10">
    <property type="entry name" value="TonB-dependent receptor, plug domain"/>
    <property type="match status" value="1"/>
</dbReference>
<dbReference type="OrthoDB" id="9760620at2"/>
<dbReference type="Pfam" id="PF00593">
    <property type="entry name" value="TonB_dep_Rec_b-barrel"/>
    <property type="match status" value="1"/>
</dbReference>
<evidence type="ECO:0000256" key="5">
    <source>
        <dbReference type="ARBA" id="ARBA00023077"/>
    </source>
</evidence>
<dbReference type="InterPro" id="IPR036942">
    <property type="entry name" value="Beta-barrel_TonB_sf"/>
</dbReference>
<dbReference type="PANTHER" id="PTHR30069">
    <property type="entry name" value="TONB-DEPENDENT OUTER MEMBRANE RECEPTOR"/>
    <property type="match status" value="1"/>
</dbReference>
<comment type="subcellular location">
    <subcellularLocation>
        <location evidence="1 8">Cell outer membrane</location>
        <topology evidence="1 8">Multi-pass membrane protein</topology>
    </subcellularLocation>
</comment>
<dbReference type="InterPro" id="IPR012910">
    <property type="entry name" value="Plug_dom"/>
</dbReference>
<evidence type="ECO:0000259" key="10">
    <source>
        <dbReference type="Pfam" id="PF00593"/>
    </source>
</evidence>
<dbReference type="SUPFAM" id="SSF56935">
    <property type="entry name" value="Porins"/>
    <property type="match status" value="1"/>
</dbReference>
<evidence type="ECO:0000256" key="3">
    <source>
        <dbReference type="ARBA" id="ARBA00022452"/>
    </source>
</evidence>
<feature type="domain" description="TonB-dependent receptor-like beta-barrel" evidence="10">
    <location>
        <begin position="253"/>
        <end position="721"/>
    </location>
</feature>
<dbReference type="AlphaFoldDB" id="A0A857JG22"/>
<keyword evidence="5 9" id="KW-0798">TonB box</keyword>
<dbReference type="InterPro" id="IPR039426">
    <property type="entry name" value="TonB-dep_rcpt-like"/>
</dbReference>
<evidence type="ECO:0000256" key="8">
    <source>
        <dbReference type="PROSITE-ProRule" id="PRU01360"/>
    </source>
</evidence>
<feature type="domain" description="TonB-dependent receptor plug" evidence="11">
    <location>
        <begin position="42"/>
        <end position="153"/>
    </location>
</feature>
<sequence length="769" mass="85260">MRYVVAVGVMLSFEGMASEIASLETISVFGQNPLFSEHNTTSIIGSIQTISTEELAQSNALSLSQHMKNRLNSVHINDVQNNPFQPDVQYRGFTASPLLGLPQGISLYLNGIRFNEPFGDTVNWDLIPFAALDSVALYSGSNPSFGQNTLGGALDMRVKNGFTFARNELDLQIASFGQRQATVQSGGNNGRWGYYVAINRLSEDGWRDFSSSDLKQVLGTLTYQGDIHHLELFAAANDNALTGNGAVPEGLQVAQGYDAIYTYPDKTENDHRMFALSTESALGNGFTMQANSYYRRNNIDTTNGDDSDYEECEFNNVVTLCEEEDDEVERVEFVGYAPEVSFSDISDLDADDIDGTLNQSATENKSYGLALQLMHSKKTQHAEHEWVIGGGIDQADIDFISDTEFGILHNSTPEDDRSVSPTGFFDSESQVRLGVKTYEHYLYSGYSVRFDERWLLSVSGRYNDSKISMHDRIDVGEGSLNGEHHFNRFNPALGVKYSVSPTWDISLSYSESSRMPSPAELSCADEDDPCKLPNGFVADPPLNKVVAKTIEASVDYHTDANTLTATLYRTKSVDDIIFQQAGVTQSEGYFINVDKTNRQGAELSFLHQRENFSFGANYSYLDATFESEFVTFSPNNPLGGGRQVEAGDTIPGQPQHQVKIHTDWALNEALSIGAEWLFSSSSYYRGDEANENKKISSYAIANVYAKYQVSESVQLSARIDNAFDRQYHTFGTYGEPDEVLEDVYPEIDEAFFVGPGSPRRVTANVQVQF</sequence>
<evidence type="ECO:0000256" key="6">
    <source>
        <dbReference type="ARBA" id="ARBA00023136"/>
    </source>
</evidence>
<dbReference type="EMBL" id="CP047656">
    <property type="protein sequence ID" value="QHJ09921.1"/>
    <property type="molecule type" value="Genomic_DNA"/>
</dbReference>
<protein>
    <submittedName>
        <fullName evidence="12">Vitamin B12 transporter BtuB</fullName>
    </submittedName>
</protein>
<comment type="similarity">
    <text evidence="8 9">Belongs to the TonB-dependent receptor family.</text>
</comment>
<keyword evidence="6 8" id="KW-0472">Membrane</keyword>
<reference evidence="12 13" key="1">
    <citation type="submission" date="2019-12" db="EMBL/GenBank/DDBJ databases">
        <title>Genome sequencing and assembly of endphytes of Porphyra tenera.</title>
        <authorList>
            <person name="Park J.M."/>
            <person name="Shin R."/>
            <person name="Jo S.H."/>
        </authorList>
    </citation>
    <scope>NUCLEOTIDE SEQUENCE [LARGE SCALE GENOMIC DNA]</scope>
    <source>
        <strain evidence="12 13">GPM4</strain>
    </source>
</reference>
<dbReference type="Proteomes" id="UP000464524">
    <property type="component" value="Chromosome"/>
</dbReference>
<dbReference type="InterPro" id="IPR000531">
    <property type="entry name" value="Beta-barrel_TonB"/>
</dbReference>
<dbReference type="InterPro" id="IPR037066">
    <property type="entry name" value="Plug_dom_sf"/>
</dbReference>
<dbReference type="GO" id="GO:0044718">
    <property type="term" value="P:siderophore transmembrane transport"/>
    <property type="evidence" value="ECO:0007669"/>
    <property type="project" value="TreeGrafter"/>
</dbReference>
<dbReference type="PANTHER" id="PTHR30069:SF39">
    <property type="entry name" value="BLL6183 PROTEIN"/>
    <property type="match status" value="1"/>
</dbReference>
<gene>
    <name evidence="12" type="ORF">FX988_00129</name>
</gene>
<keyword evidence="13" id="KW-1185">Reference proteome</keyword>
<evidence type="ECO:0000256" key="2">
    <source>
        <dbReference type="ARBA" id="ARBA00022448"/>
    </source>
</evidence>
<dbReference type="Gene3D" id="2.40.170.20">
    <property type="entry name" value="TonB-dependent receptor, beta-barrel domain"/>
    <property type="match status" value="1"/>
</dbReference>
<dbReference type="RefSeq" id="WP_160182048.1">
    <property type="nucleotide sequence ID" value="NZ_CP047656.1"/>
</dbReference>
<evidence type="ECO:0000259" key="11">
    <source>
        <dbReference type="Pfam" id="PF07715"/>
    </source>
</evidence>
<keyword evidence="4 8" id="KW-0812">Transmembrane</keyword>
<evidence type="ECO:0000313" key="13">
    <source>
        <dbReference type="Proteomes" id="UP000464524"/>
    </source>
</evidence>
<name>A0A857JG22_9ALTE</name>
<dbReference type="GO" id="GO:0009279">
    <property type="term" value="C:cell outer membrane"/>
    <property type="evidence" value="ECO:0007669"/>
    <property type="project" value="UniProtKB-SubCell"/>
</dbReference>